<keyword evidence="3" id="KW-0804">Transcription</keyword>
<dbReference type="SUPFAM" id="SSF55781">
    <property type="entry name" value="GAF domain-like"/>
    <property type="match status" value="1"/>
</dbReference>
<organism evidence="6 7">
    <name type="scientific">Gimesia maris</name>
    <dbReference type="NCBI Taxonomy" id="122"/>
    <lineage>
        <taxon>Bacteria</taxon>
        <taxon>Pseudomonadati</taxon>
        <taxon>Planctomycetota</taxon>
        <taxon>Planctomycetia</taxon>
        <taxon>Planctomycetales</taxon>
        <taxon>Planctomycetaceae</taxon>
        <taxon>Gimesia</taxon>
    </lineage>
</organism>
<evidence type="ECO:0000259" key="5">
    <source>
        <dbReference type="PROSITE" id="PS51078"/>
    </source>
</evidence>
<evidence type="ECO:0000313" key="7">
    <source>
        <dbReference type="Proteomes" id="UP000322887"/>
    </source>
</evidence>
<dbReference type="PROSITE" id="PS51077">
    <property type="entry name" value="HTH_ICLR"/>
    <property type="match status" value="1"/>
</dbReference>
<proteinExistence type="predicted"/>
<dbReference type="Pfam" id="PF01614">
    <property type="entry name" value="IclR_C"/>
    <property type="match status" value="1"/>
</dbReference>
<dbReference type="PROSITE" id="PS51078">
    <property type="entry name" value="ICLR_ED"/>
    <property type="match status" value="1"/>
</dbReference>
<accession>A0ABX5YTV9</accession>
<dbReference type="PANTHER" id="PTHR30136">
    <property type="entry name" value="HELIX-TURN-HELIX TRANSCRIPTIONAL REGULATOR, ICLR FAMILY"/>
    <property type="match status" value="1"/>
</dbReference>
<feature type="domain" description="HTH iclR-type" evidence="4">
    <location>
        <begin position="38"/>
        <end position="99"/>
    </location>
</feature>
<dbReference type="GeneID" id="98649379"/>
<protein>
    <submittedName>
        <fullName evidence="6">Acetate operon repressor</fullName>
    </submittedName>
</protein>
<dbReference type="EMBL" id="CP042910">
    <property type="protein sequence ID" value="QEG19040.1"/>
    <property type="molecule type" value="Genomic_DNA"/>
</dbReference>
<gene>
    <name evidence="6" type="primary">iclR</name>
    <name evidence="6" type="ORF">GmarT_49370</name>
</gene>
<dbReference type="InterPro" id="IPR005471">
    <property type="entry name" value="Tscrpt_reg_IclR_N"/>
</dbReference>
<dbReference type="InterPro" id="IPR050707">
    <property type="entry name" value="HTH_MetabolicPath_Reg"/>
</dbReference>
<dbReference type="InterPro" id="IPR014757">
    <property type="entry name" value="Tscrpt_reg_IclR_C"/>
</dbReference>
<keyword evidence="7" id="KW-1185">Reference proteome</keyword>
<dbReference type="RefSeq" id="WP_002647713.1">
    <property type="nucleotide sequence ID" value="NZ_CP042910.1"/>
</dbReference>
<evidence type="ECO:0000256" key="3">
    <source>
        <dbReference type="ARBA" id="ARBA00023163"/>
    </source>
</evidence>
<dbReference type="Gene3D" id="1.10.10.10">
    <property type="entry name" value="Winged helix-like DNA-binding domain superfamily/Winged helix DNA-binding domain"/>
    <property type="match status" value="1"/>
</dbReference>
<dbReference type="InterPro" id="IPR036390">
    <property type="entry name" value="WH_DNA-bd_sf"/>
</dbReference>
<dbReference type="InterPro" id="IPR029016">
    <property type="entry name" value="GAF-like_dom_sf"/>
</dbReference>
<keyword evidence="2" id="KW-0238">DNA-binding</keyword>
<evidence type="ECO:0000256" key="1">
    <source>
        <dbReference type="ARBA" id="ARBA00023015"/>
    </source>
</evidence>
<dbReference type="Gene3D" id="3.30.450.40">
    <property type="match status" value="1"/>
</dbReference>
<dbReference type="SMART" id="SM00346">
    <property type="entry name" value="HTH_ICLR"/>
    <property type="match status" value="1"/>
</dbReference>
<feature type="domain" description="IclR-ED" evidence="5">
    <location>
        <begin position="100"/>
        <end position="281"/>
    </location>
</feature>
<dbReference type="InterPro" id="IPR036388">
    <property type="entry name" value="WH-like_DNA-bd_sf"/>
</dbReference>
<keyword evidence="1" id="KW-0805">Transcription regulation</keyword>
<name>A0ABX5YTV9_9PLAN</name>
<evidence type="ECO:0000313" key="6">
    <source>
        <dbReference type="EMBL" id="QEG19040.1"/>
    </source>
</evidence>
<dbReference type="PANTHER" id="PTHR30136:SF24">
    <property type="entry name" value="HTH-TYPE TRANSCRIPTIONAL REPRESSOR ALLR"/>
    <property type="match status" value="1"/>
</dbReference>
<reference evidence="6 7" key="1">
    <citation type="submission" date="2019-08" db="EMBL/GenBank/DDBJ databases">
        <title>Deep-cultivation of Planctomycetes and their phenomic and genomic characterization uncovers novel biology.</title>
        <authorList>
            <person name="Wiegand S."/>
            <person name="Jogler M."/>
            <person name="Boedeker C."/>
            <person name="Pinto D."/>
            <person name="Vollmers J."/>
            <person name="Rivas-Marin E."/>
            <person name="Kohn T."/>
            <person name="Peeters S.H."/>
            <person name="Heuer A."/>
            <person name="Rast P."/>
            <person name="Oberbeckmann S."/>
            <person name="Bunk B."/>
            <person name="Jeske O."/>
            <person name="Meyerdierks A."/>
            <person name="Storesund J.E."/>
            <person name="Kallscheuer N."/>
            <person name="Luecker S."/>
            <person name="Lage O.M."/>
            <person name="Pohl T."/>
            <person name="Merkel B.J."/>
            <person name="Hornburger P."/>
            <person name="Mueller R.-W."/>
            <person name="Bruemmer F."/>
            <person name="Labrenz M."/>
            <person name="Spormann A.M."/>
            <person name="Op den Camp H."/>
            <person name="Overmann J."/>
            <person name="Amann R."/>
            <person name="Jetten M.S.M."/>
            <person name="Mascher T."/>
            <person name="Medema M.H."/>
            <person name="Devos D.P."/>
            <person name="Kaster A.-K."/>
            <person name="Ovreas L."/>
            <person name="Rohde M."/>
            <person name="Galperin M.Y."/>
            <person name="Jogler C."/>
        </authorList>
    </citation>
    <scope>NUCLEOTIDE SEQUENCE [LARGE SCALE GENOMIC DNA]</scope>
    <source>
        <strain evidence="6 7">DSM 8797</strain>
    </source>
</reference>
<dbReference type="SUPFAM" id="SSF46785">
    <property type="entry name" value="Winged helix' DNA-binding domain"/>
    <property type="match status" value="1"/>
</dbReference>
<evidence type="ECO:0000259" key="4">
    <source>
        <dbReference type="PROSITE" id="PS51077"/>
    </source>
</evidence>
<dbReference type="Pfam" id="PF09339">
    <property type="entry name" value="HTH_IclR"/>
    <property type="match status" value="1"/>
</dbReference>
<sequence>MEWCIQYIGTYLRLQAAIDWLYVLFFRMSFSMLITKEITSLGKAFLVLEVLATADGSLTLLEMVHELGLPKPTVHRILQELLELGYVSRLEKGVYQITPKLRRLASGSLEDRLKELAAPLLRELHEQTGETVNLGVLRGTQVRYLSVLESTHPLRRIVEPSSTDPFYSTSLGRAITSQLTDEAWDALIARTRLVARTRETIIDLKQLRKIHQQTQADGYSVEQDQNDVGVTCIGAPLYEGTQVVAAISLSVPTARADAKALQQFIKAVVRTARQISRQLQPQT</sequence>
<dbReference type="Proteomes" id="UP000322887">
    <property type="component" value="Chromosome"/>
</dbReference>
<evidence type="ECO:0000256" key="2">
    <source>
        <dbReference type="ARBA" id="ARBA00023125"/>
    </source>
</evidence>